<evidence type="ECO:0000313" key="2">
    <source>
        <dbReference type="EMBL" id="CAB4157622.1"/>
    </source>
</evidence>
<evidence type="ECO:0000313" key="3">
    <source>
        <dbReference type="EMBL" id="CAB5225342.1"/>
    </source>
</evidence>
<name>A0A6J5N159_9CAUD</name>
<protein>
    <submittedName>
        <fullName evidence="1">Uncharacterized protein</fullName>
    </submittedName>
</protein>
<gene>
    <name evidence="1" type="ORF">UFOVP590_47</name>
    <name evidence="2" type="ORF">UFOVP685_37</name>
    <name evidence="3" type="ORF">UFOVP750_15</name>
</gene>
<proteinExistence type="predicted"/>
<evidence type="ECO:0000313" key="1">
    <source>
        <dbReference type="EMBL" id="CAB4152037.1"/>
    </source>
</evidence>
<reference evidence="1" key="1">
    <citation type="submission" date="2020-04" db="EMBL/GenBank/DDBJ databases">
        <authorList>
            <person name="Chiriac C."/>
            <person name="Salcher M."/>
            <person name="Ghai R."/>
            <person name="Kavagutti S V."/>
        </authorList>
    </citation>
    <scope>NUCLEOTIDE SEQUENCE</scope>
</reference>
<sequence length="71" mass="8090">MSTNENEYEAKLSLKAHIKFLESLLGHIKSNNEVLKARSMWAAWCLHRYFNDGLKADIEKAMKEHGGANEA</sequence>
<dbReference type="EMBL" id="LR796557">
    <property type="protein sequence ID" value="CAB4152037.1"/>
    <property type="molecule type" value="Genomic_DNA"/>
</dbReference>
<dbReference type="EMBL" id="LR798345">
    <property type="protein sequence ID" value="CAB5225342.1"/>
    <property type="molecule type" value="Genomic_DNA"/>
</dbReference>
<dbReference type="EMBL" id="LR796656">
    <property type="protein sequence ID" value="CAB4157622.1"/>
    <property type="molecule type" value="Genomic_DNA"/>
</dbReference>
<organism evidence="1">
    <name type="scientific">uncultured Caudovirales phage</name>
    <dbReference type="NCBI Taxonomy" id="2100421"/>
    <lineage>
        <taxon>Viruses</taxon>
        <taxon>Duplodnaviria</taxon>
        <taxon>Heunggongvirae</taxon>
        <taxon>Uroviricota</taxon>
        <taxon>Caudoviricetes</taxon>
        <taxon>Peduoviridae</taxon>
        <taxon>Maltschvirus</taxon>
        <taxon>Maltschvirus maltsch</taxon>
    </lineage>
</organism>
<accession>A0A6J5N159</accession>